<protein>
    <submittedName>
        <fullName evidence="1">Chromosome 3, complete genome</fullName>
    </submittedName>
</protein>
<dbReference type="EnsemblFungi" id="CEF87186">
    <property type="protein sequence ID" value="CEF87186"/>
    <property type="gene ID" value="FGRRES_20238"/>
</dbReference>
<dbReference type="AlphaFoldDB" id="A0A098DZA9"/>
<accession>A0A0E0SL73</accession>
<dbReference type="InParanoid" id="A0A098DZA9"/>
<evidence type="ECO:0000313" key="1">
    <source>
        <dbReference type="EMBL" id="CEF87186.1"/>
    </source>
</evidence>
<dbReference type="Proteomes" id="UP000070720">
    <property type="component" value="Chromosome 3"/>
</dbReference>
<dbReference type="VEuPathDB" id="FungiDB:FGRAMPH1_01G16497"/>
<organism evidence="1 3">
    <name type="scientific">Gibberella zeae (strain ATCC MYA-4620 / CBS 123657 / FGSC 9075 / NRRL 31084 / PH-1)</name>
    <name type="common">Wheat head blight fungus</name>
    <name type="synonym">Fusarium graminearum</name>
    <dbReference type="NCBI Taxonomy" id="229533"/>
    <lineage>
        <taxon>Eukaryota</taxon>
        <taxon>Fungi</taxon>
        <taxon>Dikarya</taxon>
        <taxon>Ascomycota</taxon>
        <taxon>Pezizomycotina</taxon>
        <taxon>Sordariomycetes</taxon>
        <taxon>Hypocreomycetidae</taxon>
        <taxon>Hypocreales</taxon>
        <taxon>Nectriaceae</taxon>
        <taxon>Fusarium</taxon>
    </lineage>
</organism>
<accession>A0A098DZA9</accession>
<reference evidence="1 3" key="3">
    <citation type="journal article" date="2015" name="BMC Genomics">
        <title>The completed genome sequence of the pathogenic ascomycete fungus Fusarium graminearum.</title>
        <authorList>
            <person name="King R."/>
            <person name="Urban M."/>
            <person name="Hammond-Kosack M.C."/>
            <person name="Hassani-Pak K."/>
            <person name="Hammond-Kosack K.E."/>
        </authorList>
    </citation>
    <scope>NUCLEOTIDE SEQUENCE [LARGE SCALE GENOMIC DNA]</scope>
    <source>
        <strain evidence="3">ATCC MYA-4620 / CBS 123657 / FGSC 9075 / NRRL 31084 / PH-1</strain>
        <strain evidence="1">PH-1</strain>
    </source>
</reference>
<keyword evidence="3" id="KW-1185">Reference proteome</keyword>
<dbReference type="EMBL" id="HG970334">
    <property type="protein sequence ID" value="CEF87186.1"/>
    <property type="molecule type" value="Genomic_DNA"/>
</dbReference>
<evidence type="ECO:0000313" key="2">
    <source>
        <dbReference type="EnsemblFungi" id="CEF87186"/>
    </source>
</evidence>
<evidence type="ECO:0000313" key="3">
    <source>
        <dbReference type="Proteomes" id="UP000070720"/>
    </source>
</evidence>
<reference evidence="2 3" key="1">
    <citation type="journal article" date="2007" name="Science">
        <title>The Fusarium graminearum genome reveals a link between localized polymorphism and pathogen specialization.</title>
        <authorList>
            <person name="Cuomo C.A."/>
            <person name="Gueldener U."/>
            <person name="Xu J.-R."/>
            <person name="Trail F."/>
            <person name="Turgeon B.G."/>
            <person name="Di Pietro A."/>
            <person name="Walton J.D."/>
            <person name="Ma L.-J."/>
            <person name="Baker S.E."/>
            <person name="Rep M."/>
            <person name="Adam G."/>
            <person name="Antoniw J."/>
            <person name="Baldwin T."/>
            <person name="Calvo S.E."/>
            <person name="Chang Y.-L."/>
            <person name="DeCaprio D."/>
            <person name="Gale L.R."/>
            <person name="Gnerre S."/>
            <person name="Goswami R.S."/>
            <person name="Hammond-Kosack K."/>
            <person name="Harris L.J."/>
            <person name="Hilburn K."/>
            <person name="Kennell J.C."/>
            <person name="Kroken S."/>
            <person name="Magnuson J.K."/>
            <person name="Mannhaupt G."/>
            <person name="Mauceli E.W."/>
            <person name="Mewes H.-W."/>
            <person name="Mitterbauer R."/>
            <person name="Muehlbauer G."/>
            <person name="Muensterkoetter M."/>
            <person name="Nelson D."/>
            <person name="O'Donnell K."/>
            <person name="Ouellet T."/>
            <person name="Qi W."/>
            <person name="Quesneville H."/>
            <person name="Roncero M.I.G."/>
            <person name="Seong K.-Y."/>
            <person name="Tetko I.V."/>
            <person name="Urban M."/>
            <person name="Waalwijk C."/>
            <person name="Ward T.J."/>
            <person name="Yao J."/>
            <person name="Birren B.W."/>
            <person name="Kistler H.C."/>
        </authorList>
    </citation>
    <scope>NUCLEOTIDE SEQUENCE [LARGE SCALE GENOMIC DNA]</scope>
    <source>
        <strain evidence="3">ATCC MYA-4620 / CBS 123657 / FGSC 9075 / NRRL 31084 / PH-1</strain>
        <strain evidence="2">PH-1 / ATCC MYA-4620 / FGSC 9075 / NRRL 31084</strain>
    </source>
</reference>
<gene>
    <name evidence="1" type="ORF">FGRAMPH1_01T16497</name>
</gene>
<reference evidence="2" key="4">
    <citation type="submission" date="2017-01" db="UniProtKB">
        <authorList>
            <consortium name="EnsemblFungi"/>
        </authorList>
    </citation>
    <scope>IDENTIFICATION</scope>
    <source>
        <strain evidence="2">PH-1 / ATCC MYA-4620 / FGSC 9075 / NRRL 31084</strain>
    </source>
</reference>
<name>A0A098DZA9_GIBZE</name>
<sequence>MLGLRTPRCGLHVPGYVNSCTICSSHAYATTTNLHRDVIKHVSIPIYYIDFKINAIVNYQLD</sequence>
<proteinExistence type="predicted"/>
<reference evidence="2 3" key="2">
    <citation type="journal article" date="2010" name="Nature">
        <title>Comparative genomics reveals mobile pathogenicity chromosomes in Fusarium.</title>
        <authorList>
            <person name="Ma L.J."/>
            <person name="van der Does H.C."/>
            <person name="Borkovich K.A."/>
            <person name="Coleman J.J."/>
            <person name="Daboussi M.J."/>
            <person name="Di Pietro A."/>
            <person name="Dufresne M."/>
            <person name="Freitag M."/>
            <person name="Grabherr M."/>
            <person name="Henrissat B."/>
            <person name="Houterman P.M."/>
            <person name="Kang S."/>
            <person name="Shim W.B."/>
            <person name="Woloshuk C."/>
            <person name="Xie X."/>
            <person name="Xu J.R."/>
            <person name="Antoniw J."/>
            <person name="Baker S.E."/>
            <person name="Bluhm B.H."/>
            <person name="Breakspear A."/>
            <person name="Brown D.W."/>
            <person name="Butchko R.A."/>
            <person name="Chapman S."/>
            <person name="Coulson R."/>
            <person name="Coutinho P.M."/>
            <person name="Danchin E.G."/>
            <person name="Diener A."/>
            <person name="Gale L.R."/>
            <person name="Gardiner D.M."/>
            <person name="Goff S."/>
            <person name="Hammond-Kosack K.E."/>
            <person name="Hilburn K."/>
            <person name="Hua-Van A."/>
            <person name="Jonkers W."/>
            <person name="Kazan K."/>
            <person name="Kodira C.D."/>
            <person name="Koehrsen M."/>
            <person name="Kumar L."/>
            <person name="Lee Y.H."/>
            <person name="Li L."/>
            <person name="Manners J.M."/>
            <person name="Miranda-Saavedra D."/>
            <person name="Mukherjee M."/>
            <person name="Park G."/>
            <person name="Park J."/>
            <person name="Park S.Y."/>
            <person name="Proctor R.H."/>
            <person name="Regev A."/>
            <person name="Ruiz-Roldan M.C."/>
            <person name="Sain D."/>
            <person name="Sakthikumar S."/>
            <person name="Sykes S."/>
            <person name="Schwartz D.C."/>
            <person name="Turgeon B.G."/>
            <person name="Wapinski I."/>
            <person name="Yoder O."/>
            <person name="Young S."/>
            <person name="Zeng Q."/>
            <person name="Zhou S."/>
            <person name="Galagan J."/>
            <person name="Cuomo C.A."/>
            <person name="Kistler H.C."/>
            <person name="Rep M."/>
        </authorList>
    </citation>
    <scope>GENOME REANNOTATION</scope>
    <source>
        <strain evidence="3">ATCC MYA-4620 / CBS 123657 / FGSC 9075 / NRRL 31084 / PH-1</strain>
        <strain evidence="2">PH-1 / ATCC MYA-4620 / FGSC 9075 / NRRL 31084</strain>
    </source>
</reference>